<protein>
    <recommendedName>
        <fullName evidence="5">Proteasome alpha-type subunits domain-containing protein</fullName>
    </recommendedName>
</protein>
<proteinExistence type="inferred from homology"/>
<dbReference type="Proteomes" id="UP000033140">
    <property type="component" value="Unassembled WGS sequence"/>
</dbReference>
<dbReference type="InterPro" id="IPR050115">
    <property type="entry name" value="Proteasome_alpha"/>
</dbReference>
<dbReference type="PROSITE" id="PS51475">
    <property type="entry name" value="PROTEASOME_ALPHA_2"/>
    <property type="match status" value="1"/>
</dbReference>
<accession>A0A0E9NBS3</accession>
<dbReference type="GO" id="GO:0019773">
    <property type="term" value="C:proteasome core complex, alpha-subunit complex"/>
    <property type="evidence" value="ECO:0007669"/>
    <property type="project" value="UniProtKB-UniRule"/>
</dbReference>
<name>A0A0E9NBS3_SAICN</name>
<keyword evidence="4" id="KW-1185">Reference proteome</keyword>
<gene>
    <name evidence="3" type="ORF">G7K_1362-t1</name>
</gene>
<dbReference type="AlphaFoldDB" id="A0A0E9NBS3"/>
<dbReference type="GO" id="GO:0051603">
    <property type="term" value="P:proteolysis involved in protein catabolic process"/>
    <property type="evidence" value="ECO:0007669"/>
    <property type="project" value="InterPro"/>
</dbReference>
<dbReference type="InterPro" id="IPR029055">
    <property type="entry name" value="Ntn_hydrolases_N"/>
</dbReference>
<dbReference type="OMA" id="SSHARRX"/>
<evidence type="ECO:0000313" key="3">
    <source>
        <dbReference type="EMBL" id="GAO47151.1"/>
    </source>
</evidence>
<organism evidence="3 4">
    <name type="scientific">Saitoella complicata (strain BCRC 22490 / CBS 7301 / JCM 7358 / NBRC 10748 / NRRL Y-17804)</name>
    <dbReference type="NCBI Taxonomy" id="698492"/>
    <lineage>
        <taxon>Eukaryota</taxon>
        <taxon>Fungi</taxon>
        <taxon>Dikarya</taxon>
        <taxon>Ascomycota</taxon>
        <taxon>Taphrinomycotina</taxon>
        <taxon>Taphrinomycotina incertae sedis</taxon>
        <taxon>Saitoella</taxon>
    </lineage>
</organism>
<sequence length="174" mass="19260">MHFVKRAREEAGGWRKNYKERISGKVLAERMGGYLQAYTMYSSVRPFGIAGIIGAVDEDGPQLYMVEPSGLYWGYHATAAGKGRQLARTELEKLDLSSLSPADAVKHAARIILLTHDDAKEKDIELEMSWVAVKGAGEGEVGPREAGIHEFVPRELIEEAVRAAREEAEGEMEE</sequence>
<keyword evidence="1 2" id="KW-0647">Proteasome</keyword>
<dbReference type="Pfam" id="PF00227">
    <property type="entry name" value="Proteasome"/>
    <property type="match status" value="1"/>
</dbReference>
<dbReference type="EMBL" id="BACD03000007">
    <property type="protein sequence ID" value="GAO47151.1"/>
    <property type="molecule type" value="Genomic_DNA"/>
</dbReference>
<comment type="caution">
    <text evidence="3">The sequence shown here is derived from an EMBL/GenBank/DDBJ whole genome shotgun (WGS) entry which is preliminary data.</text>
</comment>
<dbReference type="InterPro" id="IPR001353">
    <property type="entry name" value="Proteasome_sua/b"/>
</dbReference>
<comment type="similarity">
    <text evidence="2">Belongs to the peptidase T1A family.</text>
</comment>
<reference evidence="3 4" key="2">
    <citation type="journal article" date="2014" name="J. Gen. Appl. Microbiol.">
        <title>The early diverging ascomycetous budding yeast Saitoella complicata has three histone deacetylases belonging to the Clr6, Hos2, and Rpd3 lineages.</title>
        <authorList>
            <person name="Nishida H."/>
            <person name="Matsumoto T."/>
            <person name="Kondo S."/>
            <person name="Hamamoto M."/>
            <person name="Yoshikawa H."/>
        </authorList>
    </citation>
    <scope>NUCLEOTIDE SEQUENCE [LARGE SCALE GENOMIC DNA]</scope>
    <source>
        <strain evidence="3 4">NRRL Y-17804</strain>
    </source>
</reference>
<dbReference type="PANTHER" id="PTHR11599">
    <property type="entry name" value="PROTEASOME SUBUNIT ALPHA/BETA"/>
    <property type="match status" value="1"/>
</dbReference>
<evidence type="ECO:0000256" key="1">
    <source>
        <dbReference type="ARBA" id="ARBA00022942"/>
    </source>
</evidence>
<reference evidence="3 4" key="1">
    <citation type="journal article" date="2011" name="J. Gen. Appl. Microbiol.">
        <title>Draft genome sequencing of the enigmatic yeast Saitoella complicata.</title>
        <authorList>
            <person name="Nishida H."/>
            <person name="Hamamoto M."/>
            <person name="Sugiyama J."/>
        </authorList>
    </citation>
    <scope>NUCLEOTIDE SEQUENCE [LARGE SCALE GENOMIC DNA]</scope>
    <source>
        <strain evidence="3 4">NRRL Y-17804</strain>
    </source>
</reference>
<dbReference type="SUPFAM" id="SSF56235">
    <property type="entry name" value="N-terminal nucleophile aminohydrolases (Ntn hydrolases)"/>
    <property type="match status" value="1"/>
</dbReference>
<dbReference type="Gene3D" id="3.60.20.10">
    <property type="entry name" value="Glutamine Phosphoribosylpyrophosphate, subunit 1, domain 1"/>
    <property type="match status" value="1"/>
</dbReference>
<evidence type="ECO:0000256" key="2">
    <source>
        <dbReference type="PROSITE-ProRule" id="PRU00808"/>
    </source>
</evidence>
<dbReference type="InterPro" id="IPR023332">
    <property type="entry name" value="Proteasome_alpha-type"/>
</dbReference>
<dbReference type="STRING" id="698492.A0A0E9NBS3"/>
<reference evidence="3 4" key="3">
    <citation type="journal article" date="2015" name="Genome Announc.">
        <title>Draft Genome Sequence of the Archiascomycetous Yeast Saitoella complicata.</title>
        <authorList>
            <person name="Yamauchi K."/>
            <person name="Kondo S."/>
            <person name="Hamamoto M."/>
            <person name="Takahashi Y."/>
            <person name="Ogura Y."/>
            <person name="Hayashi T."/>
            <person name="Nishida H."/>
        </authorList>
    </citation>
    <scope>NUCLEOTIDE SEQUENCE [LARGE SCALE GENOMIC DNA]</scope>
    <source>
        <strain evidence="3 4">NRRL Y-17804</strain>
    </source>
</reference>
<evidence type="ECO:0000313" key="4">
    <source>
        <dbReference type="Proteomes" id="UP000033140"/>
    </source>
</evidence>
<evidence type="ECO:0008006" key="5">
    <source>
        <dbReference type="Google" id="ProtNLM"/>
    </source>
</evidence>